<evidence type="ECO:0000313" key="3">
    <source>
        <dbReference type="EMBL" id="EMY14802.1"/>
    </source>
</evidence>
<accession>N1U6X5</accession>
<dbReference type="GO" id="GO:0005737">
    <property type="term" value="C:cytoplasm"/>
    <property type="evidence" value="ECO:0007669"/>
    <property type="project" value="TreeGrafter"/>
</dbReference>
<name>N1U6X5_9LEPT</name>
<keyword evidence="2" id="KW-0677">Repeat</keyword>
<dbReference type="InterPro" id="IPR025875">
    <property type="entry name" value="Leu-rich_rpt_4"/>
</dbReference>
<proteinExistence type="predicted"/>
<keyword evidence="1" id="KW-0433">Leucine-rich repeat</keyword>
<dbReference type="InterPro" id="IPR001611">
    <property type="entry name" value="Leu-rich_rpt"/>
</dbReference>
<dbReference type="PANTHER" id="PTHR48051">
    <property type="match status" value="1"/>
</dbReference>
<dbReference type="InterPro" id="IPR032675">
    <property type="entry name" value="LRR_dom_sf"/>
</dbReference>
<dbReference type="InterPro" id="IPR050216">
    <property type="entry name" value="LRR_domain-containing"/>
</dbReference>
<evidence type="ECO:0000256" key="1">
    <source>
        <dbReference type="ARBA" id="ARBA00022614"/>
    </source>
</evidence>
<dbReference type="Gene3D" id="3.80.10.10">
    <property type="entry name" value="Ribonuclease Inhibitor"/>
    <property type="match status" value="1"/>
</dbReference>
<dbReference type="InterPro" id="IPR003591">
    <property type="entry name" value="Leu-rich_rpt_typical-subtyp"/>
</dbReference>
<dbReference type="SMART" id="SM00369">
    <property type="entry name" value="LRR_TYP"/>
    <property type="match status" value="2"/>
</dbReference>
<dbReference type="Proteomes" id="UP000012249">
    <property type="component" value="Unassembled WGS sequence"/>
</dbReference>
<dbReference type="PROSITE" id="PS51450">
    <property type="entry name" value="LRR"/>
    <property type="match status" value="1"/>
</dbReference>
<dbReference type="AlphaFoldDB" id="N1U6X5"/>
<dbReference type="SUPFAM" id="SSF52058">
    <property type="entry name" value="L domain-like"/>
    <property type="match status" value="1"/>
</dbReference>
<reference evidence="3 4" key="1">
    <citation type="submission" date="2013-02" db="EMBL/GenBank/DDBJ databases">
        <authorList>
            <person name="Harkins D.M."/>
            <person name="Durkin A.S."/>
            <person name="Brinkac L.M."/>
            <person name="Haft D.H."/>
            <person name="Selengut J.D."/>
            <person name="Sanka R."/>
            <person name="DePew J."/>
            <person name="Purushe J."/>
            <person name="Haake D.A."/>
            <person name="Matsunaga J."/>
            <person name="Vinetz J.M."/>
            <person name="Sutton G.G."/>
            <person name="Nierman W.C."/>
            <person name="Fouts D.E."/>
        </authorList>
    </citation>
    <scope>NUCLEOTIDE SEQUENCE [LARGE SCALE GENOMIC DNA]</scope>
    <source>
        <strain evidence="3 4">Ecochallenge</strain>
    </source>
</reference>
<evidence type="ECO:0000256" key="2">
    <source>
        <dbReference type="ARBA" id="ARBA00022737"/>
    </source>
</evidence>
<protein>
    <submittedName>
        <fullName evidence="3">Leucine rich repeat protein</fullName>
    </submittedName>
</protein>
<evidence type="ECO:0000313" key="4">
    <source>
        <dbReference type="Proteomes" id="UP000012249"/>
    </source>
</evidence>
<organism evidence="3 4">
    <name type="scientific">Leptospira weilii str. Ecochallenge</name>
    <dbReference type="NCBI Taxonomy" id="1049986"/>
    <lineage>
        <taxon>Bacteria</taxon>
        <taxon>Pseudomonadati</taxon>
        <taxon>Spirochaetota</taxon>
        <taxon>Spirochaetia</taxon>
        <taxon>Leptospirales</taxon>
        <taxon>Leptospiraceae</taxon>
        <taxon>Leptospira</taxon>
    </lineage>
</organism>
<sequence length="49" mass="5431">MQTLDLGDNQLTSIPKKIGQLQNLQRLNLWGNQLSSLPKGLLKKGSIKT</sequence>
<dbReference type="Pfam" id="PF12799">
    <property type="entry name" value="LRR_4"/>
    <property type="match status" value="1"/>
</dbReference>
<gene>
    <name evidence="3" type="ORF">LEP1GSC043_1018</name>
</gene>
<dbReference type="PANTHER" id="PTHR48051:SF54">
    <property type="entry name" value="LEUCINE-RICH REPEAT-CONTAINING PROTEIN"/>
    <property type="match status" value="1"/>
</dbReference>
<dbReference type="EMBL" id="AHMI02000139">
    <property type="protein sequence ID" value="EMY14802.1"/>
    <property type="molecule type" value="Genomic_DNA"/>
</dbReference>
<comment type="caution">
    <text evidence="3">The sequence shown here is derived from an EMBL/GenBank/DDBJ whole genome shotgun (WGS) entry which is preliminary data.</text>
</comment>